<dbReference type="Proteomes" id="UP000770717">
    <property type="component" value="Unassembled WGS sequence"/>
</dbReference>
<keyword evidence="2" id="KW-1185">Reference proteome</keyword>
<dbReference type="AlphaFoldDB" id="A0A8J6F7D7"/>
<proteinExistence type="predicted"/>
<gene>
    <name evidence="1" type="ORF">GDO78_010904</name>
</gene>
<protein>
    <submittedName>
        <fullName evidence="1">Uncharacterized protein</fullName>
    </submittedName>
</protein>
<evidence type="ECO:0000313" key="1">
    <source>
        <dbReference type="EMBL" id="KAG9481916.1"/>
    </source>
</evidence>
<comment type="caution">
    <text evidence="1">The sequence shown here is derived from an EMBL/GenBank/DDBJ whole genome shotgun (WGS) entry which is preliminary data.</text>
</comment>
<organism evidence="1 2">
    <name type="scientific">Eleutherodactylus coqui</name>
    <name type="common">Puerto Rican coqui</name>
    <dbReference type="NCBI Taxonomy" id="57060"/>
    <lineage>
        <taxon>Eukaryota</taxon>
        <taxon>Metazoa</taxon>
        <taxon>Chordata</taxon>
        <taxon>Craniata</taxon>
        <taxon>Vertebrata</taxon>
        <taxon>Euteleostomi</taxon>
        <taxon>Amphibia</taxon>
        <taxon>Batrachia</taxon>
        <taxon>Anura</taxon>
        <taxon>Neobatrachia</taxon>
        <taxon>Hyloidea</taxon>
        <taxon>Eleutherodactylidae</taxon>
        <taxon>Eleutherodactylinae</taxon>
        <taxon>Eleutherodactylus</taxon>
        <taxon>Eleutherodactylus</taxon>
    </lineage>
</organism>
<evidence type="ECO:0000313" key="2">
    <source>
        <dbReference type="Proteomes" id="UP000770717"/>
    </source>
</evidence>
<reference evidence="1" key="1">
    <citation type="thesis" date="2020" institute="ProQuest LLC" country="789 East Eisenhower Parkway, Ann Arbor, MI, USA">
        <title>Comparative Genomics and Chromosome Evolution.</title>
        <authorList>
            <person name="Mudd A.B."/>
        </authorList>
    </citation>
    <scope>NUCLEOTIDE SEQUENCE</scope>
    <source>
        <strain evidence="1">HN-11 Male</strain>
        <tissue evidence="1">Kidney and liver</tissue>
    </source>
</reference>
<sequence length="110" mass="12547">MGTSIYSSFIGLYIESDRPFLVNTFTSQPAFASISRPVWCGYYPLEVYGRMRTQLPEVSFADYAPLSSVTMEEYLKVSNCYNTRTPSKSLCTCHMQLLQPTRYERCVSPA</sequence>
<accession>A0A8J6F7D7</accession>
<dbReference type="EMBL" id="WNTK01000006">
    <property type="protein sequence ID" value="KAG9481916.1"/>
    <property type="molecule type" value="Genomic_DNA"/>
</dbReference>
<name>A0A8J6F7D7_ELECQ</name>